<dbReference type="Pfam" id="PF04679">
    <property type="entry name" value="DNA_ligase_A_C"/>
    <property type="match status" value="1"/>
</dbReference>
<dbReference type="OrthoDB" id="9802472at2"/>
<dbReference type="RefSeq" id="WP_106747788.1">
    <property type="nucleotide sequence ID" value="NZ_CP027668.1"/>
</dbReference>
<dbReference type="GO" id="GO:0006281">
    <property type="term" value="P:DNA repair"/>
    <property type="evidence" value="ECO:0007669"/>
    <property type="project" value="UniProtKB-KW"/>
</dbReference>
<feature type="region of interest" description="Disordered" evidence="21">
    <location>
        <begin position="1"/>
        <end position="26"/>
    </location>
</feature>
<keyword evidence="14" id="KW-0238">DNA-binding</keyword>
<evidence type="ECO:0000259" key="22">
    <source>
        <dbReference type="PROSITE" id="PS50160"/>
    </source>
</evidence>
<evidence type="ECO:0000256" key="10">
    <source>
        <dbReference type="ARBA" id="ARBA00022801"/>
    </source>
</evidence>
<evidence type="ECO:0000313" key="24">
    <source>
        <dbReference type="Proteomes" id="UP000237889"/>
    </source>
</evidence>
<evidence type="ECO:0000256" key="4">
    <source>
        <dbReference type="ARBA" id="ARBA00022679"/>
    </source>
</evidence>
<dbReference type="GO" id="GO:0005524">
    <property type="term" value="F:ATP binding"/>
    <property type="evidence" value="ECO:0007669"/>
    <property type="project" value="UniProtKB-KW"/>
</dbReference>
<keyword evidence="12" id="KW-0067">ATP-binding</keyword>
<comment type="cofactor">
    <cofactor evidence="1">
        <name>Mn(2+)</name>
        <dbReference type="ChEBI" id="CHEBI:29035"/>
    </cofactor>
</comment>
<keyword evidence="24" id="KW-1185">Reference proteome</keyword>
<evidence type="ECO:0000256" key="1">
    <source>
        <dbReference type="ARBA" id="ARBA00001936"/>
    </source>
</evidence>
<dbReference type="InterPro" id="IPR012340">
    <property type="entry name" value="NA-bd_OB-fold"/>
</dbReference>
<dbReference type="InterPro" id="IPR052171">
    <property type="entry name" value="NHEJ_LigD"/>
</dbReference>
<keyword evidence="11" id="KW-0269">Exonuclease</keyword>
<proteinExistence type="predicted"/>
<name>A0A2S0N8J1_9HYPH</name>
<evidence type="ECO:0000256" key="7">
    <source>
        <dbReference type="ARBA" id="ARBA00022723"/>
    </source>
</evidence>
<keyword evidence="18" id="KW-0511">Multifunctional enzyme</keyword>
<keyword evidence="16" id="KW-0234">DNA repair</keyword>
<dbReference type="Gene3D" id="3.30.470.30">
    <property type="entry name" value="DNA ligase/mRNA capping enzyme"/>
    <property type="match status" value="1"/>
</dbReference>
<evidence type="ECO:0000256" key="20">
    <source>
        <dbReference type="ARBA" id="ARBA00034003"/>
    </source>
</evidence>
<accession>A0A2S0N8J1</accession>
<dbReference type="GO" id="GO:0003887">
    <property type="term" value="F:DNA-directed DNA polymerase activity"/>
    <property type="evidence" value="ECO:0007669"/>
    <property type="project" value="UniProtKB-KW"/>
</dbReference>
<dbReference type="GO" id="GO:0006310">
    <property type="term" value="P:DNA recombination"/>
    <property type="evidence" value="ECO:0007669"/>
    <property type="project" value="UniProtKB-KW"/>
</dbReference>
<dbReference type="InterPro" id="IPR014143">
    <property type="entry name" value="NHEJ_ligase_prk"/>
</dbReference>
<feature type="region of interest" description="Disordered" evidence="21">
    <location>
        <begin position="192"/>
        <end position="223"/>
    </location>
</feature>
<keyword evidence="17" id="KW-0464">Manganese</keyword>
<keyword evidence="7" id="KW-0479">Metal-binding</keyword>
<evidence type="ECO:0000256" key="12">
    <source>
        <dbReference type="ARBA" id="ARBA00022840"/>
    </source>
</evidence>
<keyword evidence="5" id="KW-0548">Nucleotidyltransferase</keyword>
<dbReference type="Proteomes" id="UP000237889">
    <property type="component" value="Chromosome"/>
</dbReference>
<dbReference type="GO" id="GO:0004527">
    <property type="term" value="F:exonuclease activity"/>
    <property type="evidence" value="ECO:0007669"/>
    <property type="project" value="UniProtKB-KW"/>
</dbReference>
<comment type="catalytic activity">
    <reaction evidence="20">
        <text>ATP + (deoxyribonucleotide)n-3'-hydroxyl + 5'-phospho-(deoxyribonucleotide)m = (deoxyribonucleotide)n+m + AMP + diphosphate.</text>
        <dbReference type="EC" id="6.5.1.1"/>
    </reaction>
</comment>
<evidence type="ECO:0000256" key="18">
    <source>
        <dbReference type="ARBA" id="ARBA00023268"/>
    </source>
</evidence>
<dbReference type="GO" id="GO:0003910">
    <property type="term" value="F:DNA ligase (ATP) activity"/>
    <property type="evidence" value="ECO:0007669"/>
    <property type="project" value="UniProtKB-EC"/>
</dbReference>
<dbReference type="CDD" id="cd04862">
    <property type="entry name" value="PaeLigD_Pol_like"/>
    <property type="match status" value="1"/>
</dbReference>
<evidence type="ECO:0000256" key="9">
    <source>
        <dbReference type="ARBA" id="ARBA00022763"/>
    </source>
</evidence>
<reference evidence="23 24" key="1">
    <citation type="submission" date="2018-03" db="EMBL/GenBank/DDBJ databases">
        <title>Genome sequencing of Phreatobacter sp.</title>
        <authorList>
            <person name="Kim S.-J."/>
            <person name="Heo J."/>
            <person name="Kwon S.-W."/>
        </authorList>
    </citation>
    <scope>NUCLEOTIDE SEQUENCE [LARGE SCALE GENOMIC DNA]</scope>
    <source>
        <strain evidence="23 24">S-12</strain>
    </source>
</reference>
<dbReference type="EMBL" id="CP027668">
    <property type="protein sequence ID" value="AVO44458.1"/>
    <property type="molecule type" value="Genomic_DNA"/>
</dbReference>
<evidence type="ECO:0000256" key="5">
    <source>
        <dbReference type="ARBA" id="ARBA00022695"/>
    </source>
</evidence>
<gene>
    <name evidence="23" type="primary">ligD</name>
    <name evidence="23" type="ORF">C6569_04930</name>
</gene>
<evidence type="ECO:0000256" key="8">
    <source>
        <dbReference type="ARBA" id="ARBA00022741"/>
    </source>
</evidence>
<dbReference type="CDD" id="cd07971">
    <property type="entry name" value="OBF_DNA_ligase_LigD"/>
    <property type="match status" value="1"/>
</dbReference>
<evidence type="ECO:0000256" key="17">
    <source>
        <dbReference type="ARBA" id="ARBA00023211"/>
    </source>
</evidence>
<feature type="domain" description="ATP-dependent DNA ligase family profile" evidence="22">
    <location>
        <begin position="331"/>
        <end position="423"/>
    </location>
</feature>
<dbReference type="Gene3D" id="3.90.920.10">
    <property type="entry name" value="DNA primase, PRIM domain"/>
    <property type="match status" value="1"/>
</dbReference>
<keyword evidence="13" id="KW-0239">DNA-directed DNA polymerase</keyword>
<dbReference type="Gene3D" id="3.30.1490.70">
    <property type="match status" value="1"/>
</dbReference>
<dbReference type="InterPro" id="IPR014145">
    <property type="entry name" value="LigD_pol_dom"/>
</dbReference>
<dbReference type="GO" id="GO:0003677">
    <property type="term" value="F:DNA binding"/>
    <property type="evidence" value="ECO:0007669"/>
    <property type="project" value="UniProtKB-KW"/>
</dbReference>
<dbReference type="NCBIfam" id="TIGR02776">
    <property type="entry name" value="NHEJ_ligase_prk"/>
    <property type="match status" value="1"/>
</dbReference>
<organism evidence="23 24">
    <name type="scientific">Phreatobacter cathodiphilus</name>
    <dbReference type="NCBI Taxonomy" id="1868589"/>
    <lineage>
        <taxon>Bacteria</taxon>
        <taxon>Pseudomonadati</taxon>
        <taxon>Pseudomonadota</taxon>
        <taxon>Alphaproteobacteria</taxon>
        <taxon>Hyphomicrobiales</taxon>
        <taxon>Phreatobacteraceae</taxon>
        <taxon>Phreatobacter</taxon>
    </lineage>
</organism>
<evidence type="ECO:0000256" key="16">
    <source>
        <dbReference type="ARBA" id="ARBA00023204"/>
    </source>
</evidence>
<evidence type="ECO:0000256" key="13">
    <source>
        <dbReference type="ARBA" id="ARBA00022932"/>
    </source>
</evidence>
<protein>
    <recommendedName>
        <fullName evidence="2">DNA ligase (ATP)</fullName>
        <ecNumber evidence="2">6.5.1.1</ecNumber>
    </recommendedName>
    <alternativeName>
        <fullName evidence="19">NHEJ DNA polymerase</fullName>
    </alternativeName>
</protein>
<sequence length="846" mass="91559">MAKAQAADRLGAYRQKRNFAKTREPDGRLEAEAGKAQGGSFVIHKHAARRLHYDLRLEHDGALWSWAVTRGPSLDPDDKRLAVHVEDHPLSYGGFEGTIPAGEYGAGSVIVWDRGRWTPEIDPAKAMAKGHIAFTLDGERLKGGWHLVRLKPRKGESRDNWLLMKSKDEAASDRDILAEEPTSLVSGLTVEEVAEGKPPKTAPGTKIPAGKAGAKKPPGKAAAGPAMKRKVAARAPAFVPPCLASLKERPAEGKGWIHEVKFDGYRVQAVVAGGEARLLTRTGLDWTERFGGDLAASFGDLPCESAVIDGEVVVLNDSGVSSFAALQAALSEGRRENMVYYAFDLLHLDGEDLTGEPLVARKERLAALIEGADPARLRYSEHFAEPGEIMLAHACRMGLEGVISKRLDAPYHSGRRGDWIKAKCTRSQEFVIAGYVPSKAHSGRIGSLVVAYHEDDALKHAGRVGTGYTGTVATALKRRLDGLRAERSPFSGKEGRQKDVVWVEPTLACEVEYRTWTADGLLRQAAFKGLREDKPAGEIVREDAPAADPVQEERPKRAKKARAPAAPATSVVLSNADKVLWPDRGLTKEGLLAHYGAVWARMEPLVVRRPLSLVRAPDGISRHSFFQKHASPGMGKTIRTVKPKGESDALLYVEDFDGIAALVQMGVVEIHVWGSTIDDLERPDQVIFDLDPGEGVSMDAVREGALAVRDRLKGIGLESFVKLSGGKGFHVTVPLTPAADWAAVKGFSHDFARAMAATEPGRYTATLAKKARRGKIFIDYLRNGRGATAVAPYSTRARPDAPFAIPAIWKDVEGGLEPNAFKVGDALPARDPWTGFRAAAQPLAAI</sequence>
<dbReference type="Pfam" id="PF01068">
    <property type="entry name" value="DNA_ligase_A_M"/>
    <property type="match status" value="1"/>
</dbReference>
<dbReference type="SUPFAM" id="SSF50249">
    <property type="entry name" value="Nucleic acid-binding proteins"/>
    <property type="match status" value="1"/>
</dbReference>
<evidence type="ECO:0000256" key="21">
    <source>
        <dbReference type="SAM" id="MobiDB-lite"/>
    </source>
</evidence>
<dbReference type="SUPFAM" id="SSF56091">
    <property type="entry name" value="DNA ligase/mRNA capping enzyme, catalytic domain"/>
    <property type="match status" value="1"/>
</dbReference>
<dbReference type="KEGG" id="phr:C6569_04930"/>
<evidence type="ECO:0000256" key="2">
    <source>
        <dbReference type="ARBA" id="ARBA00012727"/>
    </source>
</evidence>
<evidence type="ECO:0000256" key="19">
    <source>
        <dbReference type="ARBA" id="ARBA00029943"/>
    </source>
</evidence>
<feature type="region of interest" description="Disordered" evidence="21">
    <location>
        <begin position="537"/>
        <end position="564"/>
    </location>
</feature>
<feature type="compositionally biased region" description="Low complexity" evidence="21">
    <location>
        <begin position="202"/>
        <end position="212"/>
    </location>
</feature>
<dbReference type="InterPro" id="IPR033651">
    <property type="entry name" value="PaeLigD_Pol-like"/>
</dbReference>
<dbReference type="Pfam" id="PF13298">
    <property type="entry name" value="LigD_N"/>
    <property type="match status" value="1"/>
</dbReference>
<evidence type="ECO:0000313" key="23">
    <source>
        <dbReference type="EMBL" id="AVO44458.1"/>
    </source>
</evidence>
<dbReference type="InterPro" id="IPR014144">
    <property type="entry name" value="LigD_PE_domain"/>
</dbReference>
<dbReference type="NCBIfam" id="TIGR02777">
    <property type="entry name" value="LigD_PE_dom"/>
    <property type="match status" value="1"/>
</dbReference>
<dbReference type="AlphaFoldDB" id="A0A2S0N8J1"/>
<keyword evidence="15" id="KW-0233">DNA recombination</keyword>
<dbReference type="CDD" id="cd07906">
    <property type="entry name" value="Adenylation_DNA_ligase_LigD_LigC"/>
    <property type="match status" value="1"/>
</dbReference>
<keyword evidence="3 23" id="KW-0436">Ligase</keyword>
<keyword evidence="8" id="KW-0547">Nucleotide-binding</keyword>
<dbReference type="NCBIfam" id="TIGR02778">
    <property type="entry name" value="ligD_pol"/>
    <property type="match status" value="1"/>
</dbReference>
<keyword evidence="6" id="KW-0540">Nuclease</keyword>
<dbReference type="Pfam" id="PF21686">
    <property type="entry name" value="LigD_Prim-Pol"/>
    <property type="match status" value="1"/>
</dbReference>
<dbReference type="InterPro" id="IPR012310">
    <property type="entry name" value="DNA_ligase_ATP-dep_cent"/>
</dbReference>
<keyword evidence="4" id="KW-0808">Transferase</keyword>
<dbReference type="PANTHER" id="PTHR42705:SF2">
    <property type="entry name" value="BIFUNCTIONAL NON-HOMOLOGOUS END JOINING PROTEIN LIGD"/>
    <property type="match status" value="1"/>
</dbReference>
<dbReference type="GO" id="GO:0046872">
    <property type="term" value="F:metal ion binding"/>
    <property type="evidence" value="ECO:0007669"/>
    <property type="project" value="UniProtKB-KW"/>
</dbReference>
<dbReference type="InterPro" id="IPR012309">
    <property type="entry name" value="DNA_ligase_ATP-dep_C"/>
</dbReference>
<dbReference type="NCBIfam" id="TIGR02779">
    <property type="entry name" value="NHEJ_ligase_lig"/>
    <property type="match status" value="1"/>
</dbReference>
<evidence type="ECO:0000256" key="6">
    <source>
        <dbReference type="ARBA" id="ARBA00022722"/>
    </source>
</evidence>
<dbReference type="PANTHER" id="PTHR42705">
    <property type="entry name" value="BIFUNCTIONAL NON-HOMOLOGOUS END JOINING PROTEIN LIGD"/>
    <property type="match status" value="1"/>
</dbReference>
<evidence type="ECO:0000256" key="3">
    <source>
        <dbReference type="ARBA" id="ARBA00022598"/>
    </source>
</evidence>
<keyword evidence="10" id="KW-0378">Hydrolase</keyword>
<dbReference type="EC" id="6.5.1.1" evidence="2"/>
<dbReference type="PROSITE" id="PS50160">
    <property type="entry name" value="DNA_LIGASE_A3"/>
    <property type="match status" value="1"/>
</dbReference>
<dbReference type="Gene3D" id="2.40.50.140">
    <property type="entry name" value="Nucleic acid-binding proteins"/>
    <property type="match status" value="1"/>
</dbReference>
<dbReference type="InterPro" id="IPR014146">
    <property type="entry name" value="LigD_ligase_dom"/>
</dbReference>
<keyword evidence="9" id="KW-0227">DNA damage</keyword>
<evidence type="ECO:0000256" key="11">
    <source>
        <dbReference type="ARBA" id="ARBA00022839"/>
    </source>
</evidence>
<evidence type="ECO:0000256" key="14">
    <source>
        <dbReference type="ARBA" id="ARBA00023125"/>
    </source>
</evidence>
<dbReference type="NCBIfam" id="NF004628">
    <property type="entry name" value="PRK05972.1"/>
    <property type="match status" value="1"/>
</dbReference>
<evidence type="ECO:0000256" key="15">
    <source>
        <dbReference type="ARBA" id="ARBA00023172"/>
    </source>
</evidence>